<evidence type="ECO:0008006" key="2">
    <source>
        <dbReference type="Google" id="ProtNLM"/>
    </source>
</evidence>
<dbReference type="Gene3D" id="1.10.510.10">
    <property type="entry name" value="Transferase(Phosphotransferase) domain 1"/>
    <property type="match status" value="1"/>
</dbReference>
<dbReference type="PANTHER" id="PTHR24419:SF18">
    <property type="entry name" value="SERINE_THREONINE-PROTEIN KINASE HASPIN"/>
    <property type="match status" value="1"/>
</dbReference>
<dbReference type="SUPFAM" id="SSF56112">
    <property type="entry name" value="Protein kinase-like (PK-like)"/>
    <property type="match status" value="1"/>
</dbReference>
<proteinExistence type="predicted"/>
<protein>
    <recommendedName>
        <fullName evidence="2">Protein kinase</fullName>
    </recommendedName>
</protein>
<dbReference type="InterPro" id="IPR011009">
    <property type="entry name" value="Kinase-like_dom_sf"/>
</dbReference>
<dbReference type="PANTHER" id="PTHR24419">
    <property type="entry name" value="INTERLEUKIN-1 RECEPTOR-ASSOCIATED KINASE"/>
    <property type="match status" value="1"/>
</dbReference>
<reference evidence="1" key="1">
    <citation type="journal article" date="2019" name="MBio">
        <title>Virus Genomes from Deep Sea Sediments Expand the Ocean Megavirome and Support Independent Origins of Viral Gigantism.</title>
        <authorList>
            <person name="Backstrom D."/>
            <person name="Yutin N."/>
            <person name="Jorgensen S.L."/>
            <person name="Dharamshi J."/>
            <person name="Homa F."/>
            <person name="Zaremba-Niedwiedzka K."/>
            <person name="Spang A."/>
            <person name="Wolf Y.I."/>
            <person name="Koonin E.V."/>
            <person name="Ettema T.J."/>
        </authorList>
    </citation>
    <scope>NUCLEOTIDE SEQUENCE</scope>
</reference>
<gene>
    <name evidence="1" type="ORF">LCDPAC02_03400</name>
</gene>
<evidence type="ECO:0000313" key="1">
    <source>
        <dbReference type="EMBL" id="QBK85141.1"/>
    </source>
</evidence>
<accession>A0A481YPG3</accession>
<dbReference type="EMBL" id="MK500303">
    <property type="protein sequence ID" value="QBK85141.1"/>
    <property type="molecule type" value="Genomic_DNA"/>
</dbReference>
<dbReference type="GO" id="GO:0072354">
    <property type="term" value="F:histone H3T3 kinase activity"/>
    <property type="evidence" value="ECO:0007669"/>
    <property type="project" value="TreeGrafter"/>
</dbReference>
<organism evidence="1">
    <name type="scientific">Pithovirus LCDPAC02</name>
    <dbReference type="NCBI Taxonomy" id="2506601"/>
    <lineage>
        <taxon>Viruses</taxon>
        <taxon>Pithoviruses</taxon>
    </lineage>
</organism>
<dbReference type="GO" id="GO:0035556">
    <property type="term" value="P:intracellular signal transduction"/>
    <property type="evidence" value="ECO:0007669"/>
    <property type="project" value="TreeGrafter"/>
</dbReference>
<name>A0A481YPG3_9VIRU</name>
<sequence length="555" mass="66942">MTTELFKFPSSILIEIKNRTKKIKNEYKFNIKDITNCKNDKNLLELIGYYIYNIFKKQQQNNLTKIKSTFTKQDIDKLFLFVFELKNNDIFNSEHPIEIFVKNFIIDESDNDNYFKVLQSLREYFIGMKISELRDKVPGFIFTYMKISENKIREIINKKYTNNLYIYKDKYKNQIIFMEKAGDISLARFLLSDPNEEDIINVYLQVILSLNAINQYYDFSHNDLHLDNIMITKLKEPKILTYNVKLNGKQVKINLKVDKYLTKIIDFGFSSIKYQYDGEEVLSYNVNKHNVSLNYPKEPFPENDIIKLTSQFRYIFKEGKISDIFKSIFEYTVLNINERKYNFFIHYDNWNGKTYDKILNYILYKCELSEYLNYSEKHEKKVECDSYLILDSYSLTNKKLHNVNLKSYIRKILNKYIKTGKIDYDTKEIYYRLPRSFKYFLYFEWTIDIELLGDLIDKIYSKYSTKDIIYKKDIKILYIFINTSIVKILLKYEKSYIKNFLAKINKYFEMSIELSKSFELYKQKQITEEEKITLLNNVKNLDDYITDYLTFIGVF</sequence>